<keyword evidence="2" id="KW-1185">Reference proteome</keyword>
<protein>
    <submittedName>
        <fullName evidence="1">Uncharacterized protein</fullName>
    </submittedName>
</protein>
<dbReference type="EMBL" id="SDMP01000013">
    <property type="protein sequence ID" value="RYR21453.1"/>
    <property type="molecule type" value="Genomic_DNA"/>
</dbReference>
<name>A0A445A4R9_ARAHY</name>
<accession>A0A445A4R9</accession>
<proteinExistence type="predicted"/>
<dbReference type="Proteomes" id="UP000289738">
    <property type="component" value="Chromosome B03"/>
</dbReference>
<reference evidence="1 2" key="1">
    <citation type="submission" date="2019-01" db="EMBL/GenBank/DDBJ databases">
        <title>Sequencing of cultivated peanut Arachis hypogaea provides insights into genome evolution and oil improvement.</title>
        <authorList>
            <person name="Chen X."/>
        </authorList>
    </citation>
    <scope>NUCLEOTIDE SEQUENCE [LARGE SCALE GENOMIC DNA]</scope>
    <source>
        <strain evidence="2">cv. Fuhuasheng</strain>
        <tissue evidence="1">Leaves</tissue>
    </source>
</reference>
<evidence type="ECO:0000313" key="1">
    <source>
        <dbReference type="EMBL" id="RYR21453.1"/>
    </source>
</evidence>
<evidence type="ECO:0000313" key="2">
    <source>
        <dbReference type="Proteomes" id="UP000289738"/>
    </source>
</evidence>
<gene>
    <name evidence="1" type="ORF">Ahy_B03g066751</name>
</gene>
<dbReference type="AlphaFoldDB" id="A0A445A4R9"/>
<organism evidence="1 2">
    <name type="scientific">Arachis hypogaea</name>
    <name type="common">Peanut</name>
    <dbReference type="NCBI Taxonomy" id="3818"/>
    <lineage>
        <taxon>Eukaryota</taxon>
        <taxon>Viridiplantae</taxon>
        <taxon>Streptophyta</taxon>
        <taxon>Embryophyta</taxon>
        <taxon>Tracheophyta</taxon>
        <taxon>Spermatophyta</taxon>
        <taxon>Magnoliopsida</taxon>
        <taxon>eudicotyledons</taxon>
        <taxon>Gunneridae</taxon>
        <taxon>Pentapetalae</taxon>
        <taxon>rosids</taxon>
        <taxon>fabids</taxon>
        <taxon>Fabales</taxon>
        <taxon>Fabaceae</taxon>
        <taxon>Papilionoideae</taxon>
        <taxon>50 kb inversion clade</taxon>
        <taxon>dalbergioids sensu lato</taxon>
        <taxon>Dalbergieae</taxon>
        <taxon>Pterocarpus clade</taxon>
        <taxon>Arachis</taxon>
    </lineage>
</organism>
<sequence>MEKIVEIEQCDESTRILSENDSLAQALGKEHSGRVRGMNFGLTPSQLFCSSSQLPVDETQIEEAQRMLIELHAKVMAEKLKRKAVEDEVATEKLKRKAVEDDVVAEKIKRQAKRSVLSYLIQR</sequence>
<comment type="caution">
    <text evidence="1">The sequence shown here is derived from an EMBL/GenBank/DDBJ whole genome shotgun (WGS) entry which is preliminary data.</text>
</comment>